<sequence length="396" mass="41254">MTSNAEAAAAAAAAARSSAGLNAAAAGARGFKEIGAAATHLVQVAKMQKARREDAARHATELATARAETADAREDVVMERTRRDHELRRALVEGAVFYVHTRRKPGFEPGKYRLWYNASKKSLQWSEGRRPGGKTKLHQFVPASLVRNCVVGTEAFTLGAIDETKAHRLKSVLSRSPTIAKAAASVGVVQRSIGHHDPLRCFSVSLWFPDDAPAGGKVDNILASGAASLGLQTIDLELPDGGNGRSVREWCDAITAAALENGGGAGTNNADPSGEADVAAAALKHMQLMQKQIDLKRGEAGEEDDEGATASPRRTSSPGAPASPPASPPRSPRGIARAAPPATESTPESTPETTPPSSIRLDDVIPFPSPSSATEETDGEIAPAADAPSSVASAKF</sequence>
<evidence type="ECO:0000256" key="1">
    <source>
        <dbReference type="SAM" id="MobiDB-lite"/>
    </source>
</evidence>
<protein>
    <submittedName>
        <fullName evidence="2">Predicted protein</fullName>
    </submittedName>
</protein>
<evidence type="ECO:0000313" key="2">
    <source>
        <dbReference type="EMBL" id="EEH55780.1"/>
    </source>
</evidence>
<dbReference type="AlphaFoldDB" id="C1MVX6"/>
<name>C1MVX6_MICPC</name>
<dbReference type="GeneID" id="9685553"/>
<dbReference type="RefSeq" id="XP_003059828.1">
    <property type="nucleotide sequence ID" value="XM_003059782.1"/>
</dbReference>
<gene>
    <name evidence="2" type="ORF">MICPUCDRAFT_59548</name>
</gene>
<feature type="region of interest" description="Disordered" evidence="1">
    <location>
        <begin position="297"/>
        <end position="396"/>
    </location>
</feature>
<evidence type="ECO:0000313" key="3">
    <source>
        <dbReference type="Proteomes" id="UP000001876"/>
    </source>
</evidence>
<feature type="compositionally biased region" description="Pro residues" evidence="1">
    <location>
        <begin position="321"/>
        <end position="331"/>
    </location>
</feature>
<organism evidence="3">
    <name type="scientific">Micromonas pusilla (strain CCMP1545)</name>
    <name type="common">Picoplanktonic green alga</name>
    <dbReference type="NCBI Taxonomy" id="564608"/>
    <lineage>
        <taxon>Eukaryota</taxon>
        <taxon>Viridiplantae</taxon>
        <taxon>Chlorophyta</taxon>
        <taxon>Mamiellophyceae</taxon>
        <taxon>Mamiellales</taxon>
        <taxon>Mamiellaceae</taxon>
        <taxon>Micromonas</taxon>
    </lineage>
</organism>
<proteinExistence type="predicted"/>
<dbReference type="Proteomes" id="UP000001876">
    <property type="component" value="Unassembled WGS sequence"/>
</dbReference>
<feature type="compositionally biased region" description="Low complexity" evidence="1">
    <location>
        <begin position="332"/>
        <end position="358"/>
    </location>
</feature>
<feature type="compositionally biased region" description="Low complexity" evidence="1">
    <location>
        <begin position="308"/>
        <end position="320"/>
    </location>
</feature>
<accession>C1MVX6</accession>
<dbReference type="OrthoDB" id="5667at13792"/>
<reference evidence="2 3" key="1">
    <citation type="journal article" date="2009" name="Science">
        <title>Green evolution and dynamic adaptations revealed by genomes of the marine picoeukaryotes Micromonas.</title>
        <authorList>
            <person name="Worden A.Z."/>
            <person name="Lee J.H."/>
            <person name="Mock T."/>
            <person name="Rouze P."/>
            <person name="Simmons M.P."/>
            <person name="Aerts A.L."/>
            <person name="Allen A.E."/>
            <person name="Cuvelier M.L."/>
            <person name="Derelle E."/>
            <person name="Everett M.V."/>
            <person name="Foulon E."/>
            <person name="Grimwood J."/>
            <person name="Gundlach H."/>
            <person name="Henrissat B."/>
            <person name="Napoli C."/>
            <person name="McDonald S.M."/>
            <person name="Parker M.S."/>
            <person name="Rombauts S."/>
            <person name="Salamov A."/>
            <person name="Von Dassow P."/>
            <person name="Badger J.H."/>
            <person name="Coutinho P.M."/>
            <person name="Demir E."/>
            <person name="Dubchak I."/>
            <person name="Gentemann C."/>
            <person name="Eikrem W."/>
            <person name="Gready J.E."/>
            <person name="John U."/>
            <person name="Lanier W."/>
            <person name="Lindquist E.A."/>
            <person name="Lucas S."/>
            <person name="Mayer K.F."/>
            <person name="Moreau H."/>
            <person name="Not F."/>
            <person name="Otillar R."/>
            <person name="Panaud O."/>
            <person name="Pangilinan J."/>
            <person name="Paulsen I."/>
            <person name="Piegu B."/>
            <person name="Poliakov A."/>
            <person name="Robbens S."/>
            <person name="Schmutz J."/>
            <person name="Toulza E."/>
            <person name="Wyss T."/>
            <person name="Zelensky A."/>
            <person name="Zhou K."/>
            <person name="Armbrust E.V."/>
            <person name="Bhattacharya D."/>
            <person name="Goodenough U.W."/>
            <person name="Van de Peer Y."/>
            <person name="Grigoriev I.V."/>
        </authorList>
    </citation>
    <scope>NUCLEOTIDE SEQUENCE [LARGE SCALE GENOMIC DNA]</scope>
    <source>
        <strain evidence="2 3">CCMP1545</strain>
    </source>
</reference>
<dbReference type="KEGG" id="mpp:MICPUCDRAFT_59548"/>
<dbReference type="EMBL" id="GG663741">
    <property type="protein sequence ID" value="EEH55780.1"/>
    <property type="molecule type" value="Genomic_DNA"/>
</dbReference>
<keyword evidence="3" id="KW-1185">Reference proteome</keyword>
<feature type="compositionally biased region" description="Low complexity" evidence="1">
    <location>
        <begin position="382"/>
        <end position="396"/>
    </location>
</feature>